<feature type="compositionally biased region" description="Basic and acidic residues" evidence="1">
    <location>
        <begin position="65"/>
        <end position="75"/>
    </location>
</feature>
<keyword evidence="3" id="KW-1185">Reference proteome</keyword>
<feature type="region of interest" description="Disordered" evidence="1">
    <location>
        <begin position="240"/>
        <end position="265"/>
    </location>
</feature>
<evidence type="ECO:0008006" key="4">
    <source>
        <dbReference type="Google" id="ProtNLM"/>
    </source>
</evidence>
<dbReference type="STRING" id="67344.SAMN05216505_10699"/>
<gene>
    <name evidence="2" type="ORF">SAMN05216505_10699</name>
</gene>
<feature type="region of interest" description="Disordered" evidence="1">
    <location>
        <begin position="1"/>
        <end position="172"/>
    </location>
</feature>
<protein>
    <recommendedName>
        <fullName evidence="4">Antitoxin of type II TA system, VapB</fullName>
    </recommendedName>
</protein>
<evidence type="ECO:0000256" key="1">
    <source>
        <dbReference type="SAM" id="MobiDB-lite"/>
    </source>
</evidence>
<reference evidence="3" key="1">
    <citation type="submission" date="2016-10" db="EMBL/GenBank/DDBJ databases">
        <authorList>
            <person name="Varghese N."/>
            <person name="Submissions S."/>
        </authorList>
    </citation>
    <scope>NUCLEOTIDE SEQUENCE [LARGE SCALE GENOMIC DNA]</scope>
    <source>
        <strain evidence="3">CGMCC 4.3504</strain>
    </source>
</reference>
<accession>A0A1G6TAV0</accession>
<proteinExistence type="predicted"/>
<feature type="compositionally biased region" description="Basic and acidic residues" evidence="1">
    <location>
        <begin position="1"/>
        <end position="10"/>
    </location>
</feature>
<feature type="compositionally biased region" description="Low complexity" evidence="1">
    <location>
        <begin position="96"/>
        <end position="117"/>
    </location>
</feature>
<dbReference type="Proteomes" id="UP000182100">
    <property type="component" value="Unassembled WGS sequence"/>
</dbReference>
<dbReference type="AlphaFoldDB" id="A0A1G6TAV0"/>
<feature type="compositionally biased region" description="Basic residues" evidence="1">
    <location>
        <begin position="144"/>
        <end position="153"/>
    </location>
</feature>
<evidence type="ECO:0000313" key="2">
    <source>
        <dbReference type="EMBL" id="SDD26163.1"/>
    </source>
</evidence>
<evidence type="ECO:0000313" key="3">
    <source>
        <dbReference type="Proteomes" id="UP000182100"/>
    </source>
</evidence>
<name>A0A1G6TAV0_9ACTN</name>
<sequence length="265" mass="27606">MTETRTEGADGGRGPRTPVRPPAVTAREERGPDGAVSGSAEAVPRRRVHPERAAGPGPCTGHARMVRDRLADDRGLAAQGVRPPRAQVGPHRNRSAARGVDADAVAVPDSTTSVPRGRSGRPGGTRDDDAFTGAGPDDSGTGHRPGRRAAAPRHRPELPGAGAVLGARPRAVRGHGDGARLVECGDRGRPVPDAVKGSAMAKVTVTLDAELVVEVMVLAGVGSPQDAVEVVVRDYIARGHRTEARTELTDRNLRETDAKPQEPQG</sequence>
<dbReference type="EMBL" id="FMZK01000006">
    <property type="protein sequence ID" value="SDD26163.1"/>
    <property type="molecule type" value="Genomic_DNA"/>
</dbReference>
<organism evidence="2 3">
    <name type="scientific">Streptomyces prasinopilosus</name>
    <dbReference type="NCBI Taxonomy" id="67344"/>
    <lineage>
        <taxon>Bacteria</taxon>
        <taxon>Bacillati</taxon>
        <taxon>Actinomycetota</taxon>
        <taxon>Actinomycetes</taxon>
        <taxon>Kitasatosporales</taxon>
        <taxon>Streptomycetaceae</taxon>
        <taxon>Streptomyces</taxon>
    </lineage>
</organism>